<keyword evidence="2" id="KW-1185">Reference proteome</keyword>
<reference evidence="1 2" key="1">
    <citation type="submission" date="2017-03" db="EMBL/GenBank/DDBJ databases">
        <title>Genomes of endolithic fungi from Antarctica.</title>
        <authorList>
            <person name="Coleine C."/>
            <person name="Masonjones S."/>
            <person name="Stajich J.E."/>
        </authorList>
    </citation>
    <scope>NUCLEOTIDE SEQUENCE [LARGE SCALE GENOMIC DNA]</scope>
    <source>
        <strain evidence="1 2">CCFEE 5187</strain>
    </source>
</reference>
<evidence type="ECO:0000313" key="1">
    <source>
        <dbReference type="EMBL" id="TKA77593.1"/>
    </source>
</evidence>
<dbReference type="OrthoDB" id="1638493at2759"/>
<organism evidence="1 2">
    <name type="scientific">Cryomyces minteri</name>
    <dbReference type="NCBI Taxonomy" id="331657"/>
    <lineage>
        <taxon>Eukaryota</taxon>
        <taxon>Fungi</taxon>
        <taxon>Dikarya</taxon>
        <taxon>Ascomycota</taxon>
        <taxon>Pezizomycotina</taxon>
        <taxon>Dothideomycetes</taxon>
        <taxon>Dothideomycetes incertae sedis</taxon>
        <taxon>Cryomyces</taxon>
    </lineage>
</organism>
<dbReference type="Proteomes" id="UP000308768">
    <property type="component" value="Unassembled WGS sequence"/>
</dbReference>
<evidence type="ECO:0008006" key="3">
    <source>
        <dbReference type="Google" id="ProtNLM"/>
    </source>
</evidence>
<name>A0A4U0XQB5_9PEZI</name>
<proteinExistence type="predicted"/>
<gene>
    <name evidence="1" type="ORF">B0A49_01746</name>
</gene>
<dbReference type="EMBL" id="NAJN01000181">
    <property type="protein sequence ID" value="TKA77593.1"/>
    <property type="molecule type" value="Genomic_DNA"/>
</dbReference>
<sequence>MYLGDLATELIEQIFISCTTVESVVALSSTCHRFHSIYSSRKLSVLANVAEAQYGPLHDITQLLTHNDSQFAHVPRSVPFSLALLAQIVRTGRVAVRWANIYPFKKWKLDSENRRLLTSTERYRVRRAIYRLWLFTAAFHTPYHPRHTRANPTMQHERTMLLHNFSTIQLAEMADMHAIMRDVVSSNVCPSNGTIARKFRKRFPDPADHQLVFNMNIHLNYPIAADHYTHARSWPAALLSSPFHAKYRATPHHEPGAEGWGDDIAHYYVVQDMLKLSPEQILWLKENAPYKGQVQAYVKELGDWFENNGETFGQTLELVICERDGGLEDAIGLFWDAVGCGRAGVTKDEEDEEWREEGEEW</sequence>
<evidence type="ECO:0000313" key="2">
    <source>
        <dbReference type="Proteomes" id="UP000308768"/>
    </source>
</evidence>
<protein>
    <recommendedName>
        <fullName evidence="3">F-box domain-containing protein</fullName>
    </recommendedName>
</protein>
<comment type="caution">
    <text evidence="1">The sequence shown here is derived from an EMBL/GenBank/DDBJ whole genome shotgun (WGS) entry which is preliminary data.</text>
</comment>
<dbReference type="STRING" id="331657.A0A4U0XQB5"/>
<accession>A0A4U0XQB5</accession>
<dbReference type="AlphaFoldDB" id="A0A4U0XQB5"/>